<gene>
    <name evidence="1" type="ORF">FEM03_12200</name>
</gene>
<sequence length="191" mass="21383">MEEEFYSIEHDGPFQECSRCSASLIEGQPYQINKAWRAGECIFEYAFCAVCRDALLAEFSEESKGNLLNHQEQHMRDGSKGTEECAFCGSGRPGIANQDFTTTALCERNEVLDSLLICFTCQAGMHELLSQQTKDVRRRFFEEVPGVPPDWEVWKPDESEIHQVTAPMNQPIPLRPTVPVGALAILGVPQG</sequence>
<keyword evidence="2" id="KW-1185">Reference proteome</keyword>
<accession>A0A5R8KDU9</accession>
<dbReference type="AlphaFoldDB" id="A0A5R8KDU9"/>
<comment type="caution">
    <text evidence="1">The sequence shown here is derived from an EMBL/GenBank/DDBJ whole genome shotgun (WGS) entry which is preliminary data.</text>
</comment>
<dbReference type="Proteomes" id="UP000306196">
    <property type="component" value="Unassembled WGS sequence"/>
</dbReference>
<reference evidence="1 2" key="1">
    <citation type="submission" date="2019-05" db="EMBL/GenBank/DDBJ databases">
        <title>Verrucobacter flavum gen. nov., sp. nov. a new member of the family Verrucomicrobiaceae.</title>
        <authorList>
            <person name="Szuroczki S."/>
            <person name="Abbaszade G."/>
            <person name="Szabo A."/>
            <person name="Felfoldi T."/>
            <person name="Schumann P."/>
            <person name="Boka K."/>
            <person name="Keki Z."/>
            <person name="Toumi M."/>
            <person name="Toth E."/>
        </authorList>
    </citation>
    <scope>NUCLEOTIDE SEQUENCE [LARGE SCALE GENOMIC DNA]</scope>
    <source>
        <strain evidence="1 2">MG-N-17</strain>
    </source>
</reference>
<evidence type="ECO:0000313" key="1">
    <source>
        <dbReference type="EMBL" id="TLD70483.1"/>
    </source>
</evidence>
<organism evidence="1 2">
    <name type="scientific">Phragmitibacter flavus</name>
    <dbReference type="NCBI Taxonomy" id="2576071"/>
    <lineage>
        <taxon>Bacteria</taxon>
        <taxon>Pseudomonadati</taxon>
        <taxon>Verrucomicrobiota</taxon>
        <taxon>Verrucomicrobiia</taxon>
        <taxon>Verrucomicrobiales</taxon>
        <taxon>Verrucomicrobiaceae</taxon>
        <taxon>Phragmitibacter</taxon>
    </lineage>
</organism>
<dbReference type="EMBL" id="VAUV01000008">
    <property type="protein sequence ID" value="TLD70483.1"/>
    <property type="molecule type" value="Genomic_DNA"/>
</dbReference>
<proteinExistence type="predicted"/>
<name>A0A5R8KDU9_9BACT</name>
<evidence type="ECO:0000313" key="2">
    <source>
        <dbReference type="Proteomes" id="UP000306196"/>
    </source>
</evidence>
<protein>
    <submittedName>
        <fullName evidence="1">Uncharacterized protein</fullName>
    </submittedName>
</protein>